<dbReference type="AlphaFoldDB" id="A0A139X1K8"/>
<dbReference type="Proteomes" id="UP000076925">
    <property type="component" value="Unassembled WGS sequence"/>
</dbReference>
<dbReference type="STRING" id="128403.WA1_35765"/>
<name>A0A139X1K8_9CYAN</name>
<dbReference type="RefSeq" id="WP_017745844.1">
    <property type="nucleotide sequence ID" value="NZ_KQ976354.1"/>
</dbReference>
<protein>
    <recommendedName>
        <fullName evidence="3">Cytosolic protein</fullName>
    </recommendedName>
</protein>
<evidence type="ECO:0008006" key="3">
    <source>
        <dbReference type="Google" id="ProtNLM"/>
    </source>
</evidence>
<reference evidence="1 2" key="1">
    <citation type="journal article" date="2013" name="Genome Biol. Evol.">
        <title>Genomes of Stigonematalean cyanobacteria (subsection V) and the evolution of oxygenic photosynthesis from prokaryotes to plastids.</title>
        <authorList>
            <person name="Dagan T."/>
            <person name="Roettger M."/>
            <person name="Stucken K."/>
            <person name="Landan G."/>
            <person name="Koch R."/>
            <person name="Major P."/>
            <person name="Gould S.B."/>
            <person name="Goremykin V.V."/>
            <person name="Rippka R."/>
            <person name="Tandeau de Marsac N."/>
            <person name="Gugger M."/>
            <person name="Lockhart P.J."/>
            <person name="Allen J.F."/>
            <person name="Brune I."/>
            <person name="Maus I."/>
            <person name="Puhler A."/>
            <person name="Martin W.F."/>
        </authorList>
    </citation>
    <scope>NUCLEOTIDE SEQUENCE [LARGE SCALE GENOMIC DNA]</scope>
    <source>
        <strain evidence="1 2">PCC 7110</strain>
    </source>
</reference>
<sequence>MTEQQASYDSPWKEALELYFEAFIDFFFPQAYTNIDWQRGYEFLDKEFQQIVREAEVGKLFVDKLVKVWRRDEEQA</sequence>
<keyword evidence="2" id="KW-1185">Reference proteome</keyword>
<gene>
    <name evidence="1" type="ORF">WA1_35765</name>
</gene>
<accession>A0A139X1K8</accession>
<proteinExistence type="predicted"/>
<evidence type="ECO:0000313" key="1">
    <source>
        <dbReference type="EMBL" id="KYC38546.1"/>
    </source>
</evidence>
<dbReference type="EMBL" id="ANNX02000040">
    <property type="protein sequence ID" value="KYC38546.1"/>
    <property type="molecule type" value="Genomic_DNA"/>
</dbReference>
<organism evidence="1 2">
    <name type="scientific">Scytonema hofmannii PCC 7110</name>
    <dbReference type="NCBI Taxonomy" id="128403"/>
    <lineage>
        <taxon>Bacteria</taxon>
        <taxon>Bacillati</taxon>
        <taxon>Cyanobacteriota</taxon>
        <taxon>Cyanophyceae</taxon>
        <taxon>Nostocales</taxon>
        <taxon>Scytonemataceae</taxon>
        <taxon>Scytonema</taxon>
    </lineage>
</organism>
<comment type="caution">
    <text evidence="1">The sequence shown here is derived from an EMBL/GenBank/DDBJ whole genome shotgun (WGS) entry which is preliminary data.</text>
</comment>
<evidence type="ECO:0000313" key="2">
    <source>
        <dbReference type="Proteomes" id="UP000076925"/>
    </source>
</evidence>